<sequence>MKRQTKLQKFNDLANAYHQIRKGEKVKRIGAKDGSIRTHPVVPVDPKKLECDVLDDCLDWLKKHHVFRNRHDAGTFQNERGQWGTYGILGSGDIHGMLKNNWGKHFEIETKRGSGGIQSKKQQDRMRDVRANNSLYFVVHGVEELEHFMGEWI</sequence>
<evidence type="ECO:0000313" key="1">
    <source>
        <dbReference type="EMBL" id="KKN69782.1"/>
    </source>
</evidence>
<dbReference type="InterPro" id="IPR011856">
    <property type="entry name" value="tRNA_endonuc-like_dom_sf"/>
</dbReference>
<protein>
    <recommendedName>
        <fullName evidence="2">VRR-NUC domain-containing protein</fullName>
    </recommendedName>
</protein>
<organism evidence="1">
    <name type="scientific">marine sediment metagenome</name>
    <dbReference type="NCBI Taxonomy" id="412755"/>
    <lineage>
        <taxon>unclassified sequences</taxon>
        <taxon>metagenomes</taxon>
        <taxon>ecological metagenomes</taxon>
    </lineage>
</organism>
<name>A0A0F9T4M6_9ZZZZ</name>
<reference evidence="1" key="1">
    <citation type="journal article" date="2015" name="Nature">
        <title>Complex archaea that bridge the gap between prokaryotes and eukaryotes.</title>
        <authorList>
            <person name="Spang A."/>
            <person name="Saw J.H."/>
            <person name="Jorgensen S.L."/>
            <person name="Zaremba-Niedzwiedzka K."/>
            <person name="Martijn J."/>
            <person name="Lind A.E."/>
            <person name="van Eijk R."/>
            <person name="Schleper C."/>
            <person name="Guy L."/>
            <person name="Ettema T.J."/>
        </authorList>
    </citation>
    <scope>NUCLEOTIDE SEQUENCE</scope>
</reference>
<dbReference type="AlphaFoldDB" id="A0A0F9T4M6"/>
<dbReference type="GO" id="GO:0003676">
    <property type="term" value="F:nucleic acid binding"/>
    <property type="evidence" value="ECO:0007669"/>
    <property type="project" value="InterPro"/>
</dbReference>
<comment type="caution">
    <text evidence="1">The sequence shown here is derived from an EMBL/GenBank/DDBJ whole genome shotgun (WGS) entry which is preliminary data.</text>
</comment>
<evidence type="ECO:0008006" key="2">
    <source>
        <dbReference type="Google" id="ProtNLM"/>
    </source>
</evidence>
<dbReference type="Gene3D" id="3.40.1350.10">
    <property type="match status" value="1"/>
</dbReference>
<dbReference type="EMBL" id="LAZR01000418">
    <property type="protein sequence ID" value="KKN69782.1"/>
    <property type="molecule type" value="Genomic_DNA"/>
</dbReference>
<gene>
    <name evidence="1" type="ORF">LCGC14_0437280</name>
</gene>
<proteinExistence type="predicted"/>
<accession>A0A0F9T4M6</accession>